<dbReference type="SUPFAM" id="SSF54106">
    <property type="entry name" value="LysM domain"/>
    <property type="match status" value="1"/>
</dbReference>
<dbReference type="SMART" id="SM00257">
    <property type="entry name" value="LysM"/>
    <property type="match status" value="1"/>
</dbReference>
<dbReference type="InterPro" id="IPR004843">
    <property type="entry name" value="Calcineurin-like_PHP"/>
</dbReference>
<keyword evidence="8" id="KW-1185">Reference proteome</keyword>
<keyword evidence="3 5" id="KW-0547">Nucleotide-binding</keyword>
<dbReference type="InterPro" id="IPR018392">
    <property type="entry name" value="LysM"/>
</dbReference>
<reference evidence="7 8" key="1">
    <citation type="submission" date="2020-02" db="EMBL/GenBank/DDBJ databases">
        <title>complete genome sequence of Rhodobacteraceae bacterium.</title>
        <authorList>
            <person name="Park J."/>
            <person name="Kim Y.-S."/>
            <person name="Kim K.-H."/>
        </authorList>
    </citation>
    <scope>NUCLEOTIDE SEQUENCE [LARGE SCALE GENOMIC DNA]</scope>
    <source>
        <strain evidence="7 8">RR4-56</strain>
    </source>
</reference>
<evidence type="ECO:0000256" key="3">
    <source>
        <dbReference type="ARBA" id="ARBA00022741"/>
    </source>
</evidence>
<dbReference type="Gene3D" id="3.60.21.10">
    <property type="match status" value="1"/>
</dbReference>
<dbReference type="GO" id="GO:0046872">
    <property type="term" value="F:metal ion binding"/>
    <property type="evidence" value="ECO:0007669"/>
    <property type="project" value="UniProtKB-KW"/>
</dbReference>
<evidence type="ECO:0000313" key="7">
    <source>
        <dbReference type="EMBL" id="QIE54144.1"/>
    </source>
</evidence>
<dbReference type="InterPro" id="IPR006179">
    <property type="entry name" value="5_nucleotidase/apyrase"/>
</dbReference>
<dbReference type="InterPro" id="IPR029052">
    <property type="entry name" value="Metallo-depent_PP-like"/>
</dbReference>
<dbReference type="GO" id="GO:0000166">
    <property type="term" value="F:nucleotide binding"/>
    <property type="evidence" value="ECO:0007669"/>
    <property type="project" value="UniProtKB-KW"/>
</dbReference>
<dbReference type="KEGG" id="hdh:G5B40_00990"/>
<evidence type="ECO:0000256" key="4">
    <source>
        <dbReference type="ARBA" id="ARBA00022801"/>
    </source>
</evidence>
<dbReference type="SUPFAM" id="SSF55816">
    <property type="entry name" value="5'-nucleotidase (syn. UDP-sugar hydrolase), C-terminal domain"/>
    <property type="match status" value="1"/>
</dbReference>
<dbReference type="CDD" id="cd00118">
    <property type="entry name" value="LysM"/>
    <property type="match status" value="1"/>
</dbReference>
<name>A0A7L5BW90_9RHOB</name>
<keyword evidence="1" id="KW-0479">Metal-binding</keyword>
<keyword evidence="4 5" id="KW-0378">Hydrolase</keyword>
<dbReference type="GO" id="GO:0009166">
    <property type="term" value="P:nucleotide catabolic process"/>
    <property type="evidence" value="ECO:0007669"/>
    <property type="project" value="InterPro"/>
</dbReference>
<evidence type="ECO:0000256" key="2">
    <source>
        <dbReference type="ARBA" id="ARBA00022729"/>
    </source>
</evidence>
<dbReference type="PRINTS" id="PR01607">
    <property type="entry name" value="APYRASEFAMLY"/>
</dbReference>
<evidence type="ECO:0000256" key="5">
    <source>
        <dbReference type="RuleBase" id="RU362119"/>
    </source>
</evidence>
<dbReference type="Proteomes" id="UP000503336">
    <property type="component" value="Chromosome"/>
</dbReference>
<dbReference type="FunFam" id="3.60.21.10:FF:000020">
    <property type="entry name" value="NT5E isoform 4"/>
    <property type="match status" value="1"/>
</dbReference>
<gene>
    <name evidence="7" type="ORF">G5B40_00990</name>
</gene>
<dbReference type="Pfam" id="PF00149">
    <property type="entry name" value="Metallophos"/>
    <property type="match status" value="1"/>
</dbReference>
<dbReference type="GO" id="GO:0016787">
    <property type="term" value="F:hydrolase activity"/>
    <property type="evidence" value="ECO:0007669"/>
    <property type="project" value="UniProtKB-KW"/>
</dbReference>
<dbReference type="AlphaFoldDB" id="A0A7L5BW90"/>
<dbReference type="CDD" id="cd07409">
    <property type="entry name" value="MPP_CD73_N"/>
    <property type="match status" value="1"/>
</dbReference>
<dbReference type="RefSeq" id="WP_165093919.1">
    <property type="nucleotide sequence ID" value="NZ_CP049056.1"/>
</dbReference>
<feature type="signal peptide" evidence="5">
    <location>
        <begin position="1"/>
        <end position="25"/>
    </location>
</feature>
<dbReference type="PANTHER" id="PTHR11575">
    <property type="entry name" value="5'-NUCLEOTIDASE-RELATED"/>
    <property type="match status" value="1"/>
</dbReference>
<dbReference type="Pfam" id="PF02872">
    <property type="entry name" value="5_nucleotid_C"/>
    <property type="match status" value="1"/>
</dbReference>
<dbReference type="Gene3D" id="3.90.780.10">
    <property type="entry name" value="5'-Nucleotidase, C-terminal domain"/>
    <property type="match status" value="1"/>
</dbReference>
<dbReference type="EMBL" id="CP049056">
    <property type="protein sequence ID" value="QIE54144.1"/>
    <property type="molecule type" value="Genomic_DNA"/>
</dbReference>
<evidence type="ECO:0000259" key="6">
    <source>
        <dbReference type="PROSITE" id="PS51782"/>
    </source>
</evidence>
<dbReference type="Pfam" id="PF01476">
    <property type="entry name" value="LysM"/>
    <property type="match status" value="1"/>
</dbReference>
<protein>
    <submittedName>
        <fullName evidence="7">LysM peptidoglycan-binding domain-containing protein</fullName>
    </submittedName>
</protein>
<dbReference type="InterPro" id="IPR036907">
    <property type="entry name" value="5'-Nucleotdase_C_sf"/>
</dbReference>
<proteinExistence type="inferred from homology"/>
<dbReference type="InterPro" id="IPR036779">
    <property type="entry name" value="LysM_dom_sf"/>
</dbReference>
<evidence type="ECO:0000256" key="1">
    <source>
        <dbReference type="ARBA" id="ARBA00022723"/>
    </source>
</evidence>
<accession>A0A7L5BW90</accession>
<organism evidence="7 8">
    <name type="scientific">Pikeienuella piscinae</name>
    <dbReference type="NCBI Taxonomy" id="2748098"/>
    <lineage>
        <taxon>Bacteria</taxon>
        <taxon>Pseudomonadati</taxon>
        <taxon>Pseudomonadota</taxon>
        <taxon>Alphaproteobacteria</taxon>
        <taxon>Rhodobacterales</taxon>
        <taxon>Paracoccaceae</taxon>
        <taxon>Pikeienuella</taxon>
    </lineage>
</organism>
<dbReference type="Gene3D" id="3.10.350.10">
    <property type="entry name" value="LysM domain"/>
    <property type="match status" value="1"/>
</dbReference>
<feature type="domain" description="LysM" evidence="6">
    <location>
        <begin position="566"/>
        <end position="613"/>
    </location>
</feature>
<keyword evidence="2 5" id="KW-0732">Signal</keyword>
<comment type="similarity">
    <text evidence="5">Belongs to the 5'-nucleotidase family.</text>
</comment>
<feature type="chain" id="PRO_5029937581" evidence="5">
    <location>
        <begin position="26"/>
        <end position="615"/>
    </location>
</feature>
<dbReference type="PROSITE" id="PS51782">
    <property type="entry name" value="LYSM"/>
    <property type="match status" value="1"/>
</dbReference>
<evidence type="ECO:0000313" key="8">
    <source>
        <dbReference type="Proteomes" id="UP000503336"/>
    </source>
</evidence>
<dbReference type="SUPFAM" id="SSF56300">
    <property type="entry name" value="Metallo-dependent phosphatases"/>
    <property type="match status" value="1"/>
</dbReference>
<sequence length="615" mass="64530">MTAPRSLATLAAAVAVAAMAGAASADYRLTILHFNDFHSRFEPVSKYDGPCSSEEDEAGECFGGIARMKTWLDKRRAELADENVITISAGDEFQGSLFYTTYKGDATAQLMNEIGLDVVALGNHEFDDGPRVLADYLAKVNYPIISGNTDVSGEPLLANKIPGYVVLNVGGEKIGVVSVLATDTDETSAPGPNVKFEDEIAYLARAVPELEKQGVNKIIALTHSGFPRDLEIAAAAPGIDVIVGGHSHTFLSASDPKRQGGYPTWVTGPAGALVPIVQSYAYSKYIGDLTVDFDDEGNVLFAEGDSMLLDASVTPDPAMAARVAELAKPLEEIKAKVVAEAAASIDGERASCRARECEMGVLVAEAMLAKTAPSGITIAIANGGGLRASIDAGPVTMGEVLTVLPFQNTIATMKLKGADVVEALENAVSKIEEGAGRFAQVAGLRYAFDADREPGSRITTVEVKAGDGWAPIEPETVYGVVTNNYMRGGGDGYATFRDKAMDAYDYGPNLEEAVAAYLGAHSPYQPKLLGNIVEGAGFGSGAAMTADSEKPAAKSADPATAADTAMIYVVRPGDTLWDIAKAKLGDATLYTRIIEMNGLPSGAVLSIGQELRLPE</sequence>
<dbReference type="InterPro" id="IPR008334">
    <property type="entry name" value="5'-Nucleotdase_C"/>
</dbReference>
<dbReference type="PANTHER" id="PTHR11575:SF24">
    <property type="entry name" value="5'-NUCLEOTIDASE"/>
    <property type="match status" value="1"/>
</dbReference>